<evidence type="ECO:0000256" key="4">
    <source>
        <dbReference type="ARBA" id="ARBA00035269"/>
    </source>
</evidence>
<dbReference type="PANTHER" id="PTHR13528">
    <property type="entry name" value="39S RIBOSOMAL PROTEIN L28, MITOCHONDRIAL"/>
    <property type="match status" value="1"/>
</dbReference>
<proteinExistence type="inferred from homology"/>
<evidence type="ECO:0000256" key="2">
    <source>
        <dbReference type="ARBA" id="ARBA00022980"/>
    </source>
</evidence>
<evidence type="ECO:0000256" key="5">
    <source>
        <dbReference type="ARBA" id="ARBA00037226"/>
    </source>
</evidence>
<evidence type="ECO:0000256" key="1">
    <source>
        <dbReference type="ARBA" id="ARBA00008760"/>
    </source>
</evidence>
<dbReference type="PANTHER" id="PTHR13528:SF2">
    <property type="entry name" value="LARGE RIBOSOMAL SUBUNIT PROTEIN BL28M"/>
    <property type="match status" value="1"/>
</dbReference>
<keyword evidence="8" id="KW-1185">Reference proteome</keyword>
<comment type="function">
    <text evidence="5">Component of the mitochondrial ribosome (mitoribosome), a dedicated translation machinery responsible for the synthesis of mitochondrial genome-encoded proteins, including at least some of the essential transmembrane subunits of the mitochondrial respiratory chain. The mitoribosomes are attached to the mitochondrial inner membrane and translation products are cotranslationally integrated into the membrane.</text>
</comment>
<dbReference type="Pfam" id="PF00830">
    <property type="entry name" value="Ribosomal_L28"/>
    <property type="match status" value="1"/>
</dbReference>
<keyword evidence="2 7" id="KW-0689">Ribosomal protein</keyword>
<dbReference type="InterPro" id="IPR026569">
    <property type="entry name" value="Ribosomal_bL28"/>
</dbReference>
<reference evidence="7 8" key="1">
    <citation type="journal article" date="2016" name="Genome Biol. Evol.">
        <title>Divergent and convergent evolution of fungal pathogenicity.</title>
        <authorList>
            <person name="Shang Y."/>
            <person name="Xiao G."/>
            <person name="Zheng P."/>
            <person name="Cen K."/>
            <person name="Zhan S."/>
            <person name="Wang C."/>
        </authorList>
    </citation>
    <scope>NUCLEOTIDE SEQUENCE [LARGE SCALE GENOMIC DNA]</scope>
    <source>
        <strain evidence="7 8">RCEF 264</strain>
    </source>
</reference>
<dbReference type="GO" id="GO:0003735">
    <property type="term" value="F:structural constituent of ribosome"/>
    <property type="evidence" value="ECO:0007669"/>
    <property type="project" value="InterPro"/>
</dbReference>
<comment type="similarity">
    <text evidence="1">Belongs to the bacterial ribosomal protein bL28 family.</text>
</comment>
<feature type="region of interest" description="Disordered" evidence="6">
    <location>
        <begin position="62"/>
        <end position="81"/>
    </location>
</feature>
<organism evidence="7 8">
    <name type="scientific">Niveomyces insectorum RCEF 264</name>
    <dbReference type="NCBI Taxonomy" id="1081102"/>
    <lineage>
        <taxon>Eukaryota</taxon>
        <taxon>Fungi</taxon>
        <taxon>Dikarya</taxon>
        <taxon>Ascomycota</taxon>
        <taxon>Pezizomycotina</taxon>
        <taxon>Sordariomycetes</taxon>
        <taxon>Hypocreomycetidae</taxon>
        <taxon>Hypocreales</taxon>
        <taxon>Cordycipitaceae</taxon>
        <taxon>Niveomyces</taxon>
    </lineage>
</organism>
<sequence length="272" mass="30669">MSAPLRLRSRGGQRVIDAVAIMTPCSSLASSTTAASLHSFSARNNFWPQLTRQKQQLRGYKQVRPHEGPPIPSPTAQQPEIPPYPLGPRLLYKQSNTGLYGNARIRFGNTVSRETEIINPQKNRRKWRPNIHEKRLFSEALGVSIRTRISARVLRTVDKAGGLDEYLLGSKPARISELGPWGWRLRWRIMQTQRVQERFRREREALGLPARDVAIESFDEEGACPKAGATSEGDSVVDYVEETQNMIDGDAVFDLAPEEGFMREETGRKSSL</sequence>
<dbReference type="Proteomes" id="UP000076874">
    <property type="component" value="Unassembled WGS sequence"/>
</dbReference>
<dbReference type="AlphaFoldDB" id="A0A167P076"/>
<dbReference type="HAMAP" id="MF_00373">
    <property type="entry name" value="Ribosomal_bL28"/>
    <property type="match status" value="1"/>
</dbReference>
<dbReference type="GO" id="GO:0005762">
    <property type="term" value="C:mitochondrial large ribosomal subunit"/>
    <property type="evidence" value="ECO:0007669"/>
    <property type="project" value="TreeGrafter"/>
</dbReference>
<dbReference type="SUPFAM" id="SSF143800">
    <property type="entry name" value="L28p-like"/>
    <property type="match status" value="1"/>
</dbReference>
<name>A0A167P076_9HYPO</name>
<gene>
    <name evidence="7" type="ORF">SPI_07753</name>
</gene>
<evidence type="ECO:0000256" key="6">
    <source>
        <dbReference type="SAM" id="MobiDB-lite"/>
    </source>
</evidence>
<accession>A0A167P076</accession>
<comment type="caution">
    <text evidence="7">The sequence shown here is derived from an EMBL/GenBank/DDBJ whole genome shotgun (WGS) entry which is preliminary data.</text>
</comment>
<protein>
    <recommendedName>
        <fullName evidence="4">Large ribosomal subunit protein bL28m</fullName>
    </recommendedName>
</protein>
<dbReference type="Gene3D" id="2.30.170.40">
    <property type="entry name" value="Ribosomal protein L28/L24"/>
    <property type="match status" value="1"/>
</dbReference>
<dbReference type="FunFam" id="2.30.170.40:FF:000003">
    <property type="entry name" value="54S ribosomal protein L24"/>
    <property type="match status" value="1"/>
</dbReference>
<dbReference type="OrthoDB" id="361870at2759"/>
<keyword evidence="3" id="KW-0687">Ribonucleoprotein</keyword>
<evidence type="ECO:0000313" key="7">
    <source>
        <dbReference type="EMBL" id="OAA56142.1"/>
    </source>
</evidence>
<dbReference type="InterPro" id="IPR034704">
    <property type="entry name" value="Ribosomal_bL28/bL31-like_sf"/>
</dbReference>
<evidence type="ECO:0000313" key="8">
    <source>
        <dbReference type="Proteomes" id="UP000076874"/>
    </source>
</evidence>
<dbReference type="EMBL" id="AZHD01000017">
    <property type="protein sequence ID" value="OAA56142.1"/>
    <property type="molecule type" value="Genomic_DNA"/>
</dbReference>
<dbReference type="STRING" id="1081102.A0A167P076"/>
<evidence type="ECO:0000256" key="3">
    <source>
        <dbReference type="ARBA" id="ARBA00023274"/>
    </source>
</evidence>
<dbReference type="InterPro" id="IPR037147">
    <property type="entry name" value="Ribosomal_bL28_sf"/>
</dbReference>